<comment type="similarity">
    <text evidence="1">Belongs to the LysR transcriptional regulatory family.</text>
</comment>
<dbReference type="PRINTS" id="PR00039">
    <property type="entry name" value="HTHLYSR"/>
</dbReference>
<dbReference type="SUPFAM" id="SSF53850">
    <property type="entry name" value="Periplasmic binding protein-like II"/>
    <property type="match status" value="1"/>
</dbReference>
<evidence type="ECO:0000259" key="5">
    <source>
        <dbReference type="PROSITE" id="PS50931"/>
    </source>
</evidence>
<reference evidence="6" key="1">
    <citation type="submission" date="2023-01" db="EMBL/GenBank/DDBJ databases">
        <title>Genome sequencing of Photorhabdus bodei 09-20.</title>
        <authorList>
            <person name="Kalindamar S."/>
            <person name="Kumru S."/>
        </authorList>
    </citation>
    <scope>NUCLEOTIDE SEQUENCE</scope>
    <source>
        <strain evidence="6">09-20</strain>
    </source>
</reference>
<dbReference type="EMBL" id="JAQMFO010000005">
    <property type="protein sequence ID" value="MDB6371514.1"/>
    <property type="molecule type" value="Genomic_DNA"/>
</dbReference>
<dbReference type="InterPro" id="IPR036388">
    <property type="entry name" value="WH-like_DNA-bd_sf"/>
</dbReference>
<organism evidence="6 7">
    <name type="scientific">Photorhabdus bodei</name>
    <dbReference type="NCBI Taxonomy" id="2029681"/>
    <lineage>
        <taxon>Bacteria</taxon>
        <taxon>Pseudomonadati</taxon>
        <taxon>Pseudomonadota</taxon>
        <taxon>Gammaproteobacteria</taxon>
        <taxon>Enterobacterales</taxon>
        <taxon>Morganellaceae</taxon>
        <taxon>Photorhabdus</taxon>
    </lineage>
</organism>
<dbReference type="Pfam" id="PF03466">
    <property type="entry name" value="LysR_substrate"/>
    <property type="match status" value="1"/>
</dbReference>
<dbReference type="InterPro" id="IPR036390">
    <property type="entry name" value="WH_DNA-bd_sf"/>
</dbReference>
<evidence type="ECO:0000256" key="3">
    <source>
        <dbReference type="ARBA" id="ARBA00023125"/>
    </source>
</evidence>
<dbReference type="GO" id="GO:0003700">
    <property type="term" value="F:DNA-binding transcription factor activity"/>
    <property type="evidence" value="ECO:0007669"/>
    <property type="project" value="InterPro"/>
</dbReference>
<dbReference type="AlphaFoldDB" id="A0AAW6BI37"/>
<feature type="domain" description="HTH lysR-type" evidence="5">
    <location>
        <begin position="1"/>
        <end position="58"/>
    </location>
</feature>
<keyword evidence="3" id="KW-0238">DNA-binding</keyword>
<accession>A0AAW6BI37</accession>
<comment type="caution">
    <text evidence="6">The sequence shown here is derived from an EMBL/GenBank/DDBJ whole genome shotgun (WGS) entry which is preliminary data.</text>
</comment>
<dbReference type="Proteomes" id="UP001212996">
    <property type="component" value="Unassembled WGS sequence"/>
</dbReference>
<sequence>MTLTQLEIFAVVAERKGFTLAAAQLKISQSGVSHAIRLLEQELGVELLHRHQGAVELTDIGESLLQKAQAILGLAETMRQEAADARGMKRGTLRIGSFGPTSSLWLLPTVLADYRRLYPGIEVHIDEGPDRQVVQWLMDRRVDVGFVTLPEDQFDTYPILEDQMVALLPVDHPLVLQDTVMLKDLCVGPFVLTEAGSAELVSRLFLSARLQPNIRYRTSQLLSTLATVERGDAVSIVAESSLPPARDVHYIKKALNPKVKRHVGLAVFDERQSSPATKAFIALATKKFRMVNSAVSQASRELVDLRP</sequence>
<dbReference type="Gene3D" id="3.40.190.290">
    <property type="match status" value="1"/>
</dbReference>
<dbReference type="Pfam" id="PF00126">
    <property type="entry name" value="HTH_1"/>
    <property type="match status" value="1"/>
</dbReference>
<dbReference type="InterPro" id="IPR050950">
    <property type="entry name" value="HTH-type_LysR_regulators"/>
</dbReference>
<protein>
    <submittedName>
        <fullName evidence="6">LysR family transcriptional regulator</fullName>
    </submittedName>
</protein>
<evidence type="ECO:0000313" key="7">
    <source>
        <dbReference type="Proteomes" id="UP001212996"/>
    </source>
</evidence>
<proteinExistence type="inferred from homology"/>
<dbReference type="InterPro" id="IPR000847">
    <property type="entry name" value="LysR_HTH_N"/>
</dbReference>
<keyword evidence="2" id="KW-0805">Transcription regulation</keyword>
<evidence type="ECO:0000256" key="2">
    <source>
        <dbReference type="ARBA" id="ARBA00023015"/>
    </source>
</evidence>
<keyword evidence="4" id="KW-0804">Transcription</keyword>
<dbReference type="SUPFAM" id="SSF46785">
    <property type="entry name" value="Winged helix' DNA-binding domain"/>
    <property type="match status" value="1"/>
</dbReference>
<dbReference type="CDD" id="cd05466">
    <property type="entry name" value="PBP2_LTTR_substrate"/>
    <property type="match status" value="1"/>
</dbReference>
<gene>
    <name evidence="6" type="ORF">PH362_05950</name>
</gene>
<name>A0AAW6BI37_9GAMM</name>
<dbReference type="PANTHER" id="PTHR30419:SF24">
    <property type="entry name" value="HTH-TYPE TRANSCRIPTIONAL REGULATOR CZCR"/>
    <property type="match status" value="1"/>
</dbReference>
<dbReference type="InterPro" id="IPR005119">
    <property type="entry name" value="LysR_subst-bd"/>
</dbReference>
<evidence type="ECO:0000313" key="6">
    <source>
        <dbReference type="EMBL" id="MDB6371514.1"/>
    </source>
</evidence>
<dbReference type="Gene3D" id="1.10.10.10">
    <property type="entry name" value="Winged helix-like DNA-binding domain superfamily/Winged helix DNA-binding domain"/>
    <property type="match status" value="1"/>
</dbReference>
<dbReference type="RefSeq" id="WP_271865979.1">
    <property type="nucleotide sequence ID" value="NZ_JAQMFO010000005.1"/>
</dbReference>
<dbReference type="PROSITE" id="PS50931">
    <property type="entry name" value="HTH_LYSR"/>
    <property type="match status" value="1"/>
</dbReference>
<dbReference type="FunFam" id="1.10.10.10:FF:000001">
    <property type="entry name" value="LysR family transcriptional regulator"/>
    <property type="match status" value="1"/>
</dbReference>
<dbReference type="GO" id="GO:0005829">
    <property type="term" value="C:cytosol"/>
    <property type="evidence" value="ECO:0007669"/>
    <property type="project" value="TreeGrafter"/>
</dbReference>
<dbReference type="PANTHER" id="PTHR30419">
    <property type="entry name" value="HTH-TYPE TRANSCRIPTIONAL REGULATOR YBHD"/>
    <property type="match status" value="1"/>
</dbReference>
<evidence type="ECO:0000256" key="1">
    <source>
        <dbReference type="ARBA" id="ARBA00009437"/>
    </source>
</evidence>
<evidence type="ECO:0000256" key="4">
    <source>
        <dbReference type="ARBA" id="ARBA00023163"/>
    </source>
</evidence>
<dbReference type="GO" id="GO:0003677">
    <property type="term" value="F:DNA binding"/>
    <property type="evidence" value="ECO:0007669"/>
    <property type="project" value="UniProtKB-KW"/>
</dbReference>